<dbReference type="GO" id="GO:0009820">
    <property type="term" value="P:alkaloid metabolic process"/>
    <property type="evidence" value="ECO:0007669"/>
    <property type="project" value="InterPro"/>
</dbReference>
<proteinExistence type="inferred from homology"/>
<dbReference type="OrthoDB" id="3354387at2759"/>
<feature type="compositionally biased region" description="Low complexity" evidence="3">
    <location>
        <begin position="11"/>
        <end position="25"/>
    </location>
</feature>
<name>A0A6A6VB37_9PLEO</name>
<dbReference type="NCBIfam" id="TIGR03429">
    <property type="entry name" value="arom_pren_DMATS"/>
    <property type="match status" value="1"/>
</dbReference>
<protein>
    <submittedName>
        <fullName evidence="4">Aromatic prenyltransferase</fullName>
    </submittedName>
</protein>
<accession>A0A6A6VB37</accession>
<comment type="similarity">
    <text evidence="1">Belongs to the tryptophan dimethylallyltransferase family.</text>
</comment>
<dbReference type="CDD" id="cd13929">
    <property type="entry name" value="PT-DMATS_CymD"/>
    <property type="match status" value="1"/>
</dbReference>
<dbReference type="GO" id="GO:0016765">
    <property type="term" value="F:transferase activity, transferring alkyl or aryl (other than methyl) groups"/>
    <property type="evidence" value="ECO:0007669"/>
    <property type="project" value="InterPro"/>
</dbReference>
<dbReference type="Pfam" id="PF11991">
    <property type="entry name" value="Trp_DMAT"/>
    <property type="match status" value="1"/>
</dbReference>
<reference evidence="4" key="1">
    <citation type="journal article" date="2020" name="Stud. Mycol.">
        <title>101 Dothideomycetes genomes: a test case for predicting lifestyles and emergence of pathogens.</title>
        <authorList>
            <person name="Haridas S."/>
            <person name="Albert R."/>
            <person name="Binder M."/>
            <person name="Bloem J."/>
            <person name="Labutti K."/>
            <person name="Salamov A."/>
            <person name="Andreopoulos B."/>
            <person name="Baker S."/>
            <person name="Barry K."/>
            <person name="Bills G."/>
            <person name="Bluhm B."/>
            <person name="Cannon C."/>
            <person name="Castanera R."/>
            <person name="Culley D."/>
            <person name="Daum C."/>
            <person name="Ezra D."/>
            <person name="Gonzalez J."/>
            <person name="Henrissat B."/>
            <person name="Kuo A."/>
            <person name="Liang C."/>
            <person name="Lipzen A."/>
            <person name="Lutzoni F."/>
            <person name="Magnuson J."/>
            <person name="Mondo S."/>
            <person name="Nolan M."/>
            <person name="Ohm R."/>
            <person name="Pangilinan J."/>
            <person name="Park H.-J."/>
            <person name="Ramirez L."/>
            <person name="Alfaro M."/>
            <person name="Sun H."/>
            <person name="Tritt A."/>
            <person name="Yoshinaga Y."/>
            <person name="Zwiers L.-H."/>
            <person name="Turgeon B."/>
            <person name="Goodwin S."/>
            <person name="Spatafora J."/>
            <person name="Crous P."/>
            <person name="Grigoriev I."/>
        </authorList>
    </citation>
    <scope>NUCLEOTIDE SEQUENCE</scope>
    <source>
        <strain evidence="4">CBS 119925</strain>
    </source>
</reference>
<evidence type="ECO:0000256" key="3">
    <source>
        <dbReference type="SAM" id="MobiDB-lite"/>
    </source>
</evidence>
<evidence type="ECO:0000313" key="4">
    <source>
        <dbReference type="EMBL" id="KAF2747106.1"/>
    </source>
</evidence>
<dbReference type="InterPro" id="IPR017795">
    <property type="entry name" value="ABBA_NscD-like"/>
</dbReference>
<dbReference type="Proteomes" id="UP000799440">
    <property type="component" value="Unassembled WGS sequence"/>
</dbReference>
<keyword evidence="2" id="KW-0808">Transferase</keyword>
<evidence type="ECO:0000256" key="2">
    <source>
        <dbReference type="ARBA" id="ARBA00022679"/>
    </source>
</evidence>
<keyword evidence="5" id="KW-1185">Reference proteome</keyword>
<evidence type="ECO:0000256" key="1">
    <source>
        <dbReference type="ARBA" id="ARBA00010209"/>
    </source>
</evidence>
<organism evidence="4 5">
    <name type="scientific">Sporormia fimetaria CBS 119925</name>
    <dbReference type="NCBI Taxonomy" id="1340428"/>
    <lineage>
        <taxon>Eukaryota</taxon>
        <taxon>Fungi</taxon>
        <taxon>Dikarya</taxon>
        <taxon>Ascomycota</taxon>
        <taxon>Pezizomycotina</taxon>
        <taxon>Dothideomycetes</taxon>
        <taxon>Pleosporomycetidae</taxon>
        <taxon>Pleosporales</taxon>
        <taxon>Sporormiaceae</taxon>
        <taxon>Sporormia</taxon>
    </lineage>
</organism>
<dbReference type="AlphaFoldDB" id="A0A6A6VB37"/>
<dbReference type="PANTHER" id="PTHR40627:SF4">
    <property type="entry name" value="PRENYLTRANSFERASE ASQH1-RELATED"/>
    <property type="match status" value="1"/>
</dbReference>
<feature type="region of interest" description="Disordered" evidence="3">
    <location>
        <begin position="1"/>
        <end position="25"/>
    </location>
</feature>
<sequence>MASKEDTSALNSDITPSTTSPSPKLSLLLNDSSLQKLISENPSLPPHQVLRQHLSFTTESSYWWHITALPLSTLMTRAQYPLTTHYRNLLWFHSAILPFFGPIPKPTDGTPGHRPWRPSMLEDGSAFEPSLNLRGDGHGGCHATVRFTIECNHSSSGTSSDPLNEVAVDAMVRRCAELDPGFDLQIYEYMRSQLMILDISEAQRLRETFSDRRDPQMFFAFDFEKPENEGDSGRILGKCVPFLHWKSRQLALTPHSLCLHVIRGIPVIGPSFTRALDTWSTFISQIPAEFGGPPSTECLNFDTLPPSPSSRVKIYVRPAKTSFNTIQHFWTLGGAVKTPESRIALGILRLFYEIMFDIQPGQEDDELAAKHEAWGSALLNYSFTPGATVPEVQFYITVWKYVESDCVANEKLEKFWTRIGWAEQAERYQRDWRETFPWLDGEGKGNTTNISFAYKGMGGVYQSVYYSPMVHVAARKLGYMKLDG</sequence>
<evidence type="ECO:0000313" key="5">
    <source>
        <dbReference type="Proteomes" id="UP000799440"/>
    </source>
</evidence>
<dbReference type="EMBL" id="MU006574">
    <property type="protein sequence ID" value="KAF2747106.1"/>
    <property type="molecule type" value="Genomic_DNA"/>
</dbReference>
<gene>
    <name evidence="4" type="ORF">M011DRAFT_62802</name>
</gene>
<dbReference type="PANTHER" id="PTHR40627">
    <property type="entry name" value="INDOLE PRENYLTRANSFERASE TDIB-RELATED"/>
    <property type="match status" value="1"/>
</dbReference>